<organism evidence="1">
    <name type="scientific">Singulisphaera sp. Ch08</name>
    <dbReference type="NCBI Taxonomy" id="3120278"/>
    <lineage>
        <taxon>Bacteria</taxon>
        <taxon>Pseudomonadati</taxon>
        <taxon>Planctomycetota</taxon>
        <taxon>Planctomycetia</taxon>
        <taxon>Isosphaerales</taxon>
        <taxon>Isosphaeraceae</taxon>
        <taxon>Singulisphaera</taxon>
    </lineage>
</organism>
<dbReference type="EMBL" id="CP155447">
    <property type="protein sequence ID" value="XBH04027.1"/>
    <property type="molecule type" value="Genomic_DNA"/>
</dbReference>
<proteinExistence type="predicted"/>
<keyword evidence="1" id="KW-0645">Protease</keyword>
<dbReference type="PROSITE" id="PS51257">
    <property type="entry name" value="PROKAR_LIPOPROTEIN"/>
    <property type="match status" value="1"/>
</dbReference>
<protein>
    <submittedName>
        <fullName evidence="1">Carboxypeptidase-like regulatory domain-containing protein</fullName>
    </submittedName>
</protein>
<name>A0AAU7CEU3_9BACT</name>
<keyword evidence="1" id="KW-0121">Carboxypeptidase</keyword>
<dbReference type="AlphaFoldDB" id="A0AAU7CEU3"/>
<reference evidence="1" key="1">
    <citation type="submission" date="2024-05" db="EMBL/GenBank/DDBJ databases">
        <title>Planctomycetes of the genus Singulisphaera possess chitinolytic capabilities.</title>
        <authorList>
            <person name="Ivanova A."/>
        </authorList>
    </citation>
    <scope>NUCLEOTIDE SEQUENCE</scope>
    <source>
        <strain evidence="1">Ch08T</strain>
    </source>
</reference>
<dbReference type="GO" id="GO:0004180">
    <property type="term" value="F:carboxypeptidase activity"/>
    <property type="evidence" value="ECO:0007669"/>
    <property type="project" value="UniProtKB-KW"/>
</dbReference>
<accession>A0AAU7CEU3</accession>
<dbReference type="RefSeq" id="WP_406696772.1">
    <property type="nucleotide sequence ID" value="NZ_CP155447.1"/>
</dbReference>
<keyword evidence="1" id="KW-0378">Hydrolase</keyword>
<evidence type="ECO:0000313" key="1">
    <source>
        <dbReference type="EMBL" id="XBH04027.1"/>
    </source>
</evidence>
<sequence>MSWVLRRSISLAFLGCGLIAMGCGSRDELPREPLSGTVTLAGKPVTSGSITFMPSDSNSPGTGATAQILDGAYDVPKVSGLIPGTYRVTISQIEEGSKQAAANAQPGDGDAPLMKELIPAKYNTKSTLQAEVVKDGKNVFDFSLDAK</sequence>
<gene>
    <name evidence="1" type="ORF">V5E97_37870</name>
</gene>